<protein>
    <submittedName>
        <fullName evidence="1">Uncharacterized protein</fullName>
    </submittedName>
</protein>
<dbReference type="Proteomes" id="UP000008631">
    <property type="component" value="Chromosome"/>
</dbReference>
<evidence type="ECO:0000313" key="1">
    <source>
        <dbReference type="EMBL" id="ADV62912.1"/>
    </source>
</evidence>
<evidence type="ECO:0000313" key="2">
    <source>
        <dbReference type="Proteomes" id="UP000008631"/>
    </source>
</evidence>
<keyword evidence="2" id="KW-1185">Reference proteome</keyword>
<gene>
    <name evidence="1" type="ordered locus">Isop_2334</name>
</gene>
<reference key="1">
    <citation type="submission" date="2010-11" db="EMBL/GenBank/DDBJ databases">
        <title>The complete sequence of chromosome of Isophaera pallida ATCC 43644.</title>
        <authorList>
            <consortium name="US DOE Joint Genome Institute (JGI-PGF)"/>
            <person name="Lucas S."/>
            <person name="Copeland A."/>
            <person name="Lapidus A."/>
            <person name="Bruce D."/>
            <person name="Goodwin L."/>
            <person name="Pitluck S."/>
            <person name="Kyrpides N."/>
            <person name="Mavromatis K."/>
            <person name="Pagani I."/>
            <person name="Ivanova N."/>
            <person name="Saunders E."/>
            <person name="Brettin T."/>
            <person name="Detter J.C."/>
            <person name="Han C."/>
            <person name="Tapia R."/>
            <person name="Land M."/>
            <person name="Hauser L."/>
            <person name="Markowitz V."/>
            <person name="Cheng J.-F."/>
            <person name="Hugenholtz P."/>
            <person name="Woyke T."/>
            <person name="Wu D."/>
            <person name="Eisen J.A."/>
        </authorList>
    </citation>
    <scope>NUCLEOTIDE SEQUENCE</scope>
    <source>
        <strain>ATCC 43644</strain>
    </source>
</reference>
<name>E8R6K1_ISOPI</name>
<sequence>MIWQPRVGQRVRLRYGLTRALARARRHAARGRRRDAALEERVRRLFPHQDRIGTVVAFGNRGRGPRNVLVRLEMVIAPDATGVDVAGKGQDEGELVIVSRGHLVVCES</sequence>
<dbReference type="KEGG" id="ipa:Isop_2334"/>
<dbReference type="InParanoid" id="E8R6K1"/>
<dbReference type="HOGENOM" id="CLU_2193401_0_0_0"/>
<proteinExistence type="predicted"/>
<dbReference type="AlphaFoldDB" id="E8R6K1"/>
<dbReference type="RefSeq" id="WP_013565200.1">
    <property type="nucleotide sequence ID" value="NC_014962.1"/>
</dbReference>
<organism evidence="1 2">
    <name type="scientific">Isosphaera pallida (strain ATCC 43644 / DSM 9630 / IS1B)</name>
    <dbReference type="NCBI Taxonomy" id="575540"/>
    <lineage>
        <taxon>Bacteria</taxon>
        <taxon>Pseudomonadati</taxon>
        <taxon>Planctomycetota</taxon>
        <taxon>Planctomycetia</taxon>
        <taxon>Isosphaerales</taxon>
        <taxon>Isosphaeraceae</taxon>
        <taxon>Isosphaera</taxon>
    </lineage>
</organism>
<accession>E8R6K1</accession>
<reference evidence="1 2" key="2">
    <citation type="journal article" date="2011" name="Stand. Genomic Sci.">
        <title>Complete genome sequence of Isosphaera pallida type strain (IS1B).</title>
        <authorList>
            <consortium name="US DOE Joint Genome Institute (JGI-PGF)"/>
            <person name="Goker M."/>
            <person name="Cleland D."/>
            <person name="Saunders E."/>
            <person name="Lapidus A."/>
            <person name="Nolan M."/>
            <person name="Lucas S."/>
            <person name="Hammon N."/>
            <person name="Deshpande S."/>
            <person name="Cheng J.F."/>
            <person name="Tapia R."/>
            <person name="Han C."/>
            <person name="Goodwin L."/>
            <person name="Pitluck S."/>
            <person name="Liolios K."/>
            <person name="Pagani I."/>
            <person name="Ivanova N."/>
            <person name="Mavromatis K."/>
            <person name="Pati A."/>
            <person name="Chen A."/>
            <person name="Palaniappan K."/>
            <person name="Land M."/>
            <person name="Hauser L."/>
            <person name="Chang Y.J."/>
            <person name="Jeffries C.D."/>
            <person name="Detter J.C."/>
            <person name="Beck B."/>
            <person name="Woyke T."/>
            <person name="Bristow J."/>
            <person name="Eisen J.A."/>
            <person name="Markowitz V."/>
            <person name="Hugenholtz P."/>
            <person name="Kyrpides N.C."/>
            <person name="Klenk H.P."/>
        </authorList>
    </citation>
    <scope>NUCLEOTIDE SEQUENCE [LARGE SCALE GENOMIC DNA]</scope>
    <source>
        <strain evidence="2">ATCC 43644 / DSM 9630 / IS1B</strain>
    </source>
</reference>
<dbReference type="EMBL" id="CP002353">
    <property type="protein sequence ID" value="ADV62912.1"/>
    <property type="molecule type" value="Genomic_DNA"/>
</dbReference>